<gene>
    <name evidence="2" type="ORF">G9Q37_03585</name>
</gene>
<evidence type="ECO:0000256" key="1">
    <source>
        <dbReference type="SAM" id="Phobius"/>
    </source>
</evidence>
<dbReference type="RefSeq" id="WP_166224675.1">
    <property type="nucleotide sequence ID" value="NZ_CP049989.1"/>
</dbReference>
<proteinExistence type="predicted"/>
<keyword evidence="3" id="KW-1185">Reference proteome</keyword>
<name>A0A6G8IE57_9BURK</name>
<accession>A0A6G8IE57</accession>
<evidence type="ECO:0000313" key="3">
    <source>
        <dbReference type="Proteomes" id="UP000503162"/>
    </source>
</evidence>
<dbReference type="KEGG" id="hcz:G9Q37_03585"/>
<dbReference type="AlphaFoldDB" id="A0A6G8IE57"/>
<keyword evidence="1" id="KW-0472">Membrane</keyword>
<evidence type="ECO:0000313" key="2">
    <source>
        <dbReference type="EMBL" id="QIM51280.1"/>
    </source>
</evidence>
<dbReference type="EMBL" id="CP049989">
    <property type="protein sequence ID" value="QIM51280.1"/>
    <property type="molecule type" value="Genomic_DNA"/>
</dbReference>
<keyword evidence="1" id="KW-1133">Transmembrane helix</keyword>
<organism evidence="2 3">
    <name type="scientific">Hydrogenophaga crocea</name>
    <dbReference type="NCBI Taxonomy" id="2716225"/>
    <lineage>
        <taxon>Bacteria</taxon>
        <taxon>Pseudomonadati</taxon>
        <taxon>Pseudomonadota</taxon>
        <taxon>Betaproteobacteria</taxon>
        <taxon>Burkholderiales</taxon>
        <taxon>Comamonadaceae</taxon>
        <taxon>Hydrogenophaga</taxon>
    </lineage>
</organism>
<sequence length="203" mass="22787">MAIGRTARDTEADPFYDMLFNMLIAFVFCFVIALLAFNPKSRKAGDIPAKAEFIVTVSWPDNNPNDIDAWVLEPSGQTLWFRQRDAGLLHLDRDDRGEKNSSVLVNGRVVSSPVRQEIVTLRGLAPGEYVVNAHYYDSRDQQPVDVSVSVVKVNPQAEIVFTGTQQIPRKGDERTLVRFTLDDTGRVLDINTRPRTLVQRAGL</sequence>
<reference evidence="2 3" key="1">
    <citation type="submission" date="2020-03" db="EMBL/GenBank/DDBJ databases">
        <title>Hydrogenophaga sp. nov. isolated from cyanobacterial mat.</title>
        <authorList>
            <person name="Thorat V."/>
            <person name="Kirdat K."/>
            <person name="Tiwarekar B."/>
            <person name="Costa E.D."/>
            <person name="Yadav A."/>
        </authorList>
    </citation>
    <scope>NUCLEOTIDE SEQUENCE [LARGE SCALE GENOMIC DNA]</scope>
    <source>
        <strain evidence="2 3">BA0156</strain>
    </source>
</reference>
<keyword evidence="1" id="KW-0812">Transmembrane</keyword>
<feature type="transmembrane region" description="Helical" evidence="1">
    <location>
        <begin position="18"/>
        <end position="37"/>
    </location>
</feature>
<dbReference type="Proteomes" id="UP000503162">
    <property type="component" value="Chromosome"/>
</dbReference>
<protein>
    <submittedName>
        <fullName evidence="2">Uncharacterized protein</fullName>
    </submittedName>
</protein>